<dbReference type="InterPro" id="IPR007484">
    <property type="entry name" value="Peptidase_M28"/>
</dbReference>
<keyword evidence="4" id="KW-1185">Reference proteome</keyword>
<dbReference type="RefSeq" id="WP_130305855.1">
    <property type="nucleotide sequence ID" value="NZ_SHKN01000001.1"/>
</dbReference>
<dbReference type="OrthoDB" id="9764939at2"/>
<dbReference type="PANTHER" id="PTHR12147:SF26">
    <property type="entry name" value="PEPTIDASE M28 DOMAIN-CONTAINING PROTEIN"/>
    <property type="match status" value="1"/>
</dbReference>
<feature type="chain" id="PRO_5020333913" evidence="1">
    <location>
        <begin position="21"/>
        <end position="499"/>
    </location>
</feature>
<dbReference type="Gene3D" id="3.40.630.10">
    <property type="entry name" value="Zn peptidases"/>
    <property type="match status" value="2"/>
</dbReference>
<comment type="caution">
    <text evidence="3">The sequence shown here is derived from an EMBL/GenBank/DDBJ whole genome shotgun (WGS) entry which is preliminary data.</text>
</comment>
<feature type="domain" description="Peptidase M28" evidence="2">
    <location>
        <begin position="283"/>
        <end position="489"/>
    </location>
</feature>
<dbReference type="EMBL" id="SHKN01000001">
    <property type="protein sequence ID" value="RZT95934.1"/>
    <property type="molecule type" value="Genomic_DNA"/>
</dbReference>
<feature type="signal peptide" evidence="1">
    <location>
        <begin position="1"/>
        <end position="20"/>
    </location>
</feature>
<dbReference type="CDD" id="cd03877">
    <property type="entry name" value="M28_like"/>
    <property type="match status" value="1"/>
</dbReference>
<proteinExistence type="predicted"/>
<reference evidence="3 4" key="1">
    <citation type="submission" date="2019-02" db="EMBL/GenBank/DDBJ databases">
        <title>Genomic Encyclopedia of Type Strains, Phase IV (KMG-IV): sequencing the most valuable type-strain genomes for metagenomic binning, comparative biology and taxonomic classification.</title>
        <authorList>
            <person name="Goeker M."/>
        </authorList>
    </citation>
    <scope>NUCLEOTIDE SEQUENCE [LARGE SCALE GENOMIC DNA]</scope>
    <source>
        <strain evidence="3 4">DSM 28825</strain>
    </source>
</reference>
<dbReference type="GO" id="GO:0008235">
    <property type="term" value="F:metalloexopeptidase activity"/>
    <property type="evidence" value="ECO:0007669"/>
    <property type="project" value="InterPro"/>
</dbReference>
<keyword evidence="1" id="KW-0732">Signal</keyword>
<dbReference type="AlphaFoldDB" id="A0A4Q7VIQ2"/>
<gene>
    <name evidence="3" type="ORF">EV201_0562</name>
</gene>
<dbReference type="GO" id="GO:0006508">
    <property type="term" value="P:proteolysis"/>
    <property type="evidence" value="ECO:0007669"/>
    <property type="project" value="InterPro"/>
</dbReference>
<evidence type="ECO:0000313" key="3">
    <source>
        <dbReference type="EMBL" id="RZT95934.1"/>
    </source>
</evidence>
<dbReference type="InterPro" id="IPR045175">
    <property type="entry name" value="M28_fam"/>
</dbReference>
<evidence type="ECO:0000259" key="2">
    <source>
        <dbReference type="Pfam" id="PF04389"/>
    </source>
</evidence>
<name>A0A4Q7VIQ2_9BACT</name>
<evidence type="ECO:0000256" key="1">
    <source>
        <dbReference type="SAM" id="SignalP"/>
    </source>
</evidence>
<protein>
    <submittedName>
        <fullName evidence="3">Peptidase M28-like protein</fullName>
    </submittedName>
</protein>
<sequence length="499" mass="57135">MKRFRFYLILSLSLPLASFSQNYSNIDFARQIKAKELKKNIEILSSSRMEGRETGKKGQKLAANFIYNQFKNCGLTGIKKNTDSLNYFQSFNLSKLKLPSGKIRTERKIFSNYKDFIADPLQDSIALDLDVIFIGNEPIENFSEIDFSDKAVLFLTSNFYKAFRKVHHIWKHSAPRLILFNDPINNKVFNRFLNTKKRVRNQRFLLNDPIQDSVYLAGQTDLYKCLKEKLIIPISTQMTKKLTGLKTKELKEIANKQRHVNRTISSSIHFSLNKENDIIKTENVYALIEGSEKPNEYIVISAHYDHLGKHGENVFYGANDNASGTAAVIEIAKAFKQATREGLRPKRSILFVAFSGEEKGLLGSKFFVNHSPIALKSIKTNLNLDMLGRCDDKHSSTDYVYLLGTSHLQPKLKKMSDSLNTLYPKLILDYEYDQPHNPLYGASDQASFVQKGIPAIMYFNGLHQDYHTENDTADKLNNKNIERVAQLVFLTAWELANQL</sequence>
<dbReference type="Pfam" id="PF04389">
    <property type="entry name" value="Peptidase_M28"/>
    <property type="match status" value="1"/>
</dbReference>
<dbReference type="SUPFAM" id="SSF53187">
    <property type="entry name" value="Zn-dependent exopeptidases"/>
    <property type="match status" value="1"/>
</dbReference>
<dbReference type="PANTHER" id="PTHR12147">
    <property type="entry name" value="METALLOPEPTIDASE M28 FAMILY MEMBER"/>
    <property type="match status" value="1"/>
</dbReference>
<evidence type="ECO:0000313" key="4">
    <source>
        <dbReference type="Proteomes" id="UP000293562"/>
    </source>
</evidence>
<dbReference type="Proteomes" id="UP000293562">
    <property type="component" value="Unassembled WGS sequence"/>
</dbReference>
<organism evidence="3 4">
    <name type="scientific">Ancylomarina subtilis</name>
    <dbReference type="NCBI Taxonomy" id="1639035"/>
    <lineage>
        <taxon>Bacteria</taxon>
        <taxon>Pseudomonadati</taxon>
        <taxon>Bacteroidota</taxon>
        <taxon>Bacteroidia</taxon>
        <taxon>Marinilabiliales</taxon>
        <taxon>Marinifilaceae</taxon>
        <taxon>Ancylomarina</taxon>
    </lineage>
</organism>
<accession>A0A4Q7VIQ2</accession>